<sequence>MCCVLRYGNGGRKDGVGCPDITRRARDPSRPTGIDEGEEEEETSLAQAHAFWLVEKPEAEVGMQLWDDCWRVEYEVPDGKKASQSPPVGDLEPLEERKEQSSHHSHFALACIRPSDDKPQTGTGPDAGATFGSHSHPNSRNLLGEPLPSSPPRVALAVAVLGFSDLFSRGSRFESSVLHTPLTAHALVNSRVATRTWNRETQSRHLGAQGSNEPSRKFMAAPNCLPQNSVTDSHLVCRFPLHLESLIQSSTIQQCPRKKKDSRDLTTLAAFPSKFPSIQQLRELYLCFNELAASLTAQTVKFDFDILYACQTPLKMVPSKNQVG</sequence>
<dbReference type="EMBL" id="CP019476">
    <property type="protein sequence ID" value="UQC82668.1"/>
    <property type="molecule type" value="Genomic_DNA"/>
</dbReference>
<evidence type="ECO:0000256" key="1">
    <source>
        <dbReference type="SAM" id="MobiDB-lite"/>
    </source>
</evidence>
<reference evidence="2" key="1">
    <citation type="journal article" date="2021" name="Mol. Plant Microbe Interact.">
        <title>Complete Genome Sequence of the Plant-Pathogenic Fungus Colletotrichum lupini.</title>
        <authorList>
            <person name="Baroncelli R."/>
            <person name="Pensec F."/>
            <person name="Da Lio D."/>
            <person name="Boufleur T."/>
            <person name="Vicente I."/>
            <person name="Sarrocco S."/>
            <person name="Picot A."/>
            <person name="Baraldi E."/>
            <person name="Sukno S."/>
            <person name="Thon M."/>
            <person name="Le Floch G."/>
        </authorList>
    </citation>
    <scope>NUCLEOTIDE SEQUENCE</scope>
    <source>
        <strain evidence="2">IMI 504893</strain>
    </source>
</reference>
<feature type="region of interest" description="Disordered" evidence="1">
    <location>
        <begin position="16"/>
        <end position="42"/>
    </location>
</feature>
<feature type="compositionally biased region" description="Basic and acidic residues" evidence="1">
    <location>
        <begin position="16"/>
        <end position="29"/>
    </location>
</feature>
<dbReference type="RefSeq" id="XP_049144291.1">
    <property type="nucleotide sequence ID" value="XM_049287148.1"/>
</dbReference>
<feature type="compositionally biased region" description="Polar residues" evidence="1">
    <location>
        <begin position="132"/>
        <end position="141"/>
    </location>
</feature>
<protein>
    <submittedName>
        <fullName evidence="2">Uncharacterized protein</fullName>
    </submittedName>
</protein>
<dbReference type="KEGG" id="clup:CLUP02_08158"/>
<evidence type="ECO:0000313" key="3">
    <source>
        <dbReference type="Proteomes" id="UP000830671"/>
    </source>
</evidence>
<accession>A0A9Q8ST13</accession>
<dbReference type="Proteomes" id="UP000830671">
    <property type="component" value="Chromosome 4"/>
</dbReference>
<dbReference type="GeneID" id="73342158"/>
<organism evidence="2 3">
    <name type="scientific">Colletotrichum lupini</name>
    <dbReference type="NCBI Taxonomy" id="145971"/>
    <lineage>
        <taxon>Eukaryota</taxon>
        <taxon>Fungi</taxon>
        <taxon>Dikarya</taxon>
        <taxon>Ascomycota</taxon>
        <taxon>Pezizomycotina</taxon>
        <taxon>Sordariomycetes</taxon>
        <taxon>Hypocreomycetidae</taxon>
        <taxon>Glomerellales</taxon>
        <taxon>Glomerellaceae</taxon>
        <taxon>Colletotrichum</taxon>
        <taxon>Colletotrichum acutatum species complex</taxon>
    </lineage>
</organism>
<proteinExistence type="predicted"/>
<dbReference type="AlphaFoldDB" id="A0A9Q8ST13"/>
<name>A0A9Q8ST13_9PEZI</name>
<keyword evidence="3" id="KW-1185">Reference proteome</keyword>
<gene>
    <name evidence="2" type="ORF">CLUP02_08158</name>
</gene>
<evidence type="ECO:0000313" key="2">
    <source>
        <dbReference type="EMBL" id="UQC82668.1"/>
    </source>
</evidence>
<feature type="region of interest" description="Disordered" evidence="1">
    <location>
        <begin position="77"/>
        <end position="147"/>
    </location>
</feature>